<evidence type="ECO:0000313" key="5">
    <source>
        <dbReference type="EMBL" id="TKA31638.1"/>
    </source>
</evidence>
<dbReference type="InterPro" id="IPR001117">
    <property type="entry name" value="Cu-oxidase_2nd"/>
</dbReference>
<dbReference type="PANTHER" id="PTHR11709:SF145">
    <property type="entry name" value="LCC1"/>
    <property type="match status" value="1"/>
</dbReference>
<accession>A0A4U0U8X7</accession>
<dbReference type="InterPro" id="IPR045087">
    <property type="entry name" value="Cu-oxidase_fam"/>
</dbReference>
<dbReference type="GO" id="GO:0016491">
    <property type="term" value="F:oxidoreductase activity"/>
    <property type="evidence" value="ECO:0007669"/>
    <property type="project" value="TreeGrafter"/>
</dbReference>
<comment type="similarity">
    <text evidence="1">Belongs to the multicopper oxidase family.</text>
</comment>
<proteinExistence type="inferred from homology"/>
<evidence type="ECO:0008006" key="7">
    <source>
        <dbReference type="Google" id="ProtNLM"/>
    </source>
</evidence>
<sequence>MLSFDAVLMSDAQSEPWGGQTCYESNPYDAAPETGVTRHYNFTLSRQVINIDGYDNLAILVNDLFPGPLIEANWGDWIDVDVTKHLDEGSTLHWHGFKQTGTPWYDGSPGIGQCPIVPGKTLKYRFRAEQYGHYSAQYADDAVGPIVIYGPKSADYDHDLGPVMLSDYYDRPYFGPVADATGTSEDFDVYVPASDNNFINGRPSYAYNGSLTGTHSSACDPSEIDTGLETFRFKSGKSDRLRLINSGAAAFQYFSIDEHVLEVIAVDFTPIKPYNTTVLPLGIGQRANVLIHGSQAPDAAYWMRATVGTNCSRGSVNETKAMVYYDQAPQDARPTSQPYYIPNTWCTDVPLDKTIPLYPKLRELEVPGSIQQTCRDWQAYSEGNVVEQSDAGL</sequence>
<dbReference type="EMBL" id="NAJL01000007">
    <property type="protein sequence ID" value="TKA31638.1"/>
    <property type="molecule type" value="Genomic_DNA"/>
</dbReference>
<dbReference type="InterPro" id="IPR008972">
    <property type="entry name" value="Cupredoxin"/>
</dbReference>
<organism evidence="5 6">
    <name type="scientific">Salinomyces thailandicus</name>
    <dbReference type="NCBI Taxonomy" id="706561"/>
    <lineage>
        <taxon>Eukaryota</taxon>
        <taxon>Fungi</taxon>
        <taxon>Dikarya</taxon>
        <taxon>Ascomycota</taxon>
        <taxon>Pezizomycotina</taxon>
        <taxon>Dothideomycetes</taxon>
        <taxon>Dothideomycetidae</taxon>
        <taxon>Mycosphaerellales</taxon>
        <taxon>Teratosphaeriaceae</taxon>
        <taxon>Salinomyces</taxon>
    </lineage>
</organism>
<dbReference type="OrthoDB" id="2121828at2759"/>
<evidence type="ECO:0000259" key="3">
    <source>
        <dbReference type="Pfam" id="PF00394"/>
    </source>
</evidence>
<name>A0A4U0U8X7_9PEZI</name>
<dbReference type="AlphaFoldDB" id="A0A4U0U8X7"/>
<gene>
    <name evidence="5" type="ORF">B0A50_01715</name>
</gene>
<dbReference type="SUPFAM" id="SSF49503">
    <property type="entry name" value="Cupredoxins"/>
    <property type="match status" value="2"/>
</dbReference>
<dbReference type="InterPro" id="IPR011707">
    <property type="entry name" value="Cu-oxidase-like_N"/>
</dbReference>
<evidence type="ECO:0000256" key="1">
    <source>
        <dbReference type="ARBA" id="ARBA00010609"/>
    </source>
</evidence>
<evidence type="ECO:0000259" key="4">
    <source>
        <dbReference type="Pfam" id="PF07732"/>
    </source>
</evidence>
<feature type="domain" description="Plastocyanin-like" evidence="4">
    <location>
        <begin position="47"/>
        <end position="152"/>
    </location>
</feature>
<dbReference type="Gene3D" id="2.60.40.420">
    <property type="entry name" value="Cupredoxins - blue copper proteins"/>
    <property type="match status" value="2"/>
</dbReference>
<keyword evidence="6" id="KW-1185">Reference proteome</keyword>
<evidence type="ECO:0000256" key="2">
    <source>
        <dbReference type="ARBA" id="ARBA00023008"/>
    </source>
</evidence>
<dbReference type="Pfam" id="PF00394">
    <property type="entry name" value="Cu-oxidase"/>
    <property type="match status" value="1"/>
</dbReference>
<reference evidence="5 6" key="1">
    <citation type="submission" date="2017-03" db="EMBL/GenBank/DDBJ databases">
        <title>Genomes of endolithic fungi from Antarctica.</title>
        <authorList>
            <person name="Coleine C."/>
            <person name="Masonjones S."/>
            <person name="Stajich J.E."/>
        </authorList>
    </citation>
    <scope>NUCLEOTIDE SEQUENCE [LARGE SCALE GENOMIC DNA]</scope>
    <source>
        <strain evidence="5 6">CCFEE 6315</strain>
    </source>
</reference>
<dbReference type="Proteomes" id="UP000308549">
    <property type="component" value="Unassembled WGS sequence"/>
</dbReference>
<keyword evidence="2" id="KW-0186">Copper</keyword>
<comment type="caution">
    <text evidence="5">The sequence shown here is derived from an EMBL/GenBank/DDBJ whole genome shotgun (WGS) entry which is preliminary data.</text>
</comment>
<dbReference type="Pfam" id="PF07732">
    <property type="entry name" value="Cu-oxidase_3"/>
    <property type="match status" value="1"/>
</dbReference>
<dbReference type="PANTHER" id="PTHR11709">
    <property type="entry name" value="MULTI-COPPER OXIDASE"/>
    <property type="match status" value="1"/>
</dbReference>
<evidence type="ECO:0000313" key="6">
    <source>
        <dbReference type="Proteomes" id="UP000308549"/>
    </source>
</evidence>
<protein>
    <recommendedName>
        <fullName evidence="7">Laccase</fullName>
    </recommendedName>
</protein>
<feature type="domain" description="Plastocyanin-like" evidence="3">
    <location>
        <begin position="162"/>
        <end position="321"/>
    </location>
</feature>
<dbReference type="GO" id="GO:0005507">
    <property type="term" value="F:copper ion binding"/>
    <property type="evidence" value="ECO:0007669"/>
    <property type="project" value="InterPro"/>
</dbReference>